<dbReference type="PROSITE" id="PS50041">
    <property type="entry name" value="C_TYPE_LECTIN_2"/>
    <property type="match status" value="2"/>
</dbReference>
<reference evidence="3" key="1">
    <citation type="submission" date="2022-11" db="UniProtKB">
        <authorList>
            <consortium name="WormBaseParasite"/>
        </authorList>
    </citation>
    <scope>IDENTIFICATION</scope>
</reference>
<dbReference type="InterPro" id="IPR001304">
    <property type="entry name" value="C-type_lectin-like"/>
</dbReference>
<dbReference type="Proteomes" id="UP000887578">
    <property type="component" value="Unplaced"/>
</dbReference>
<dbReference type="InterPro" id="IPR016187">
    <property type="entry name" value="CTDL_fold"/>
</dbReference>
<feature type="domain" description="C-type lectin" evidence="1">
    <location>
        <begin position="1"/>
        <end position="107"/>
    </location>
</feature>
<evidence type="ECO:0000259" key="1">
    <source>
        <dbReference type="PROSITE" id="PS50041"/>
    </source>
</evidence>
<feature type="domain" description="C-type lectin" evidence="1">
    <location>
        <begin position="136"/>
        <end position="243"/>
    </location>
</feature>
<dbReference type="InterPro" id="IPR016186">
    <property type="entry name" value="C-type_lectin-like/link_sf"/>
</dbReference>
<dbReference type="AlphaFoldDB" id="A0A914PIS8"/>
<evidence type="ECO:0000313" key="3">
    <source>
        <dbReference type="WBParaSite" id="PDA_v2.g18287.t1"/>
    </source>
</evidence>
<sequence length="247" mass="27612">MECKTEQSSACQKPSVKVKAPQFSVGFVEFGQAKKQFDGNAVTDFWIGLNTLLVLNKWTWTDSTTYDFPEWGGSIPTDILRKCAAFTLHNGYWVPQDCFQKKPYVCEAPLVVTPTSSPLATNCPLGYTFYEPTRSCYGIDHSYQATWQLAETNCINQQGHLASFHTRNETDFISSLNSLTGINLWTGLYYKNNTWEFSDKSNTEYLPWSSGSPHNGSSSNAALISLGTITDVDSGQKYFSVCKKFAT</sequence>
<keyword evidence="2" id="KW-1185">Reference proteome</keyword>
<dbReference type="SUPFAM" id="SSF56436">
    <property type="entry name" value="C-type lectin-like"/>
    <property type="match status" value="2"/>
</dbReference>
<proteinExistence type="predicted"/>
<accession>A0A914PIS8</accession>
<dbReference type="SMART" id="SM00034">
    <property type="entry name" value="CLECT"/>
    <property type="match status" value="2"/>
</dbReference>
<organism evidence="2 3">
    <name type="scientific">Panagrolaimus davidi</name>
    <dbReference type="NCBI Taxonomy" id="227884"/>
    <lineage>
        <taxon>Eukaryota</taxon>
        <taxon>Metazoa</taxon>
        <taxon>Ecdysozoa</taxon>
        <taxon>Nematoda</taxon>
        <taxon>Chromadorea</taxon>
        <taxon>Rhabditida</taxon>
        <taxon>Tylenchina</taxon>
        <taxon>Panagrolaimomorpha</taxon>
        <taxon>Panagrolaimoidea</taxon>
        <taxon>Panagrolaimidae</taxon>
        <taxon>Panagrolaimus</taxon>
    </lineage>
</organism>
<dbReference type="InterPro" id="IPR050111">
    <property type="entry name" value="C-type_lectin/snaclec_domain"/>
</dbReference>
<evidence type="ECO:0000313" key="2">
    <source>
        <dbReference type="Proteomes" id="UP000887578"/>
    </source>
</evidence>
<dbReference type="PANTHER" id="PTHR22803">
    <property type="entry name" value="MANNOSE, PHOSPHOLIPASE, LECTIN RECEPTOR RELATED"/>
    <property type="match status" value="1"/>
</dbReference>
<dbReference type="Pfam" id="PF00059">
    <property type="entry name" value="Lectin_C"/>
    <property type="match status" value="2"/>
</dbReference>
<dbReference type="CDD" id="cd00037">
    <property type="entry name" value="CLECT"/>
    <property type="match status" value="2"/>
</dbReference>
<dbReference type="Gene3D" id="3.10.100.10">
    <property type="entry name" value="Mannose-Binding Protein A, subunit A"/>
    <property type="match status" value="2"/>
</dbReference>
<name>A0A914PIS8_9BILA</name>
<dbReference type="WBParaSite" id="PDA_v2.g18287.t1">
    <property type="protein sequence ID" value="PDA_v2.g18287.t1"/>
    <property type="gene ID" value="PDA_v2.g18287"/>
</dbReference>
<protein>
    <submittedName>
        <fullName evidence="3">C-type lectin domain-containing protein</fullName>
    </submittedName>
</protein>